<evidence type="ECO:0000256" key="4">
    <source>
        <dbReference type="ARBA" id="ARBA00022475"/>
    </source>
</evidence>
<evidence type="ECO:0000256" key="2">
    <source>
        <dbReference type="ARBA" id="ARBA00007783"/>
    </source>
</evidence>
<evidence type="ECO:0000256" key="7">
    <source>
        <dbReference type="ARBA" id="ARBA00023136"/>
    </source>
</evidence>
<gene>
    <name evidence="10" type="ORF">H9Q10_04745</name>
</gene>
<dbReference type="RefSeq" id="WP_197902885.1">
    <property type="nucleotide sequence ID" value="NZ_JACSGR010000003.1"/>
</dbReference>
<comment type="caution">
    <text evidence="10">The sequence shown here is derived from an EMBL/GenBank/DDBJ whole genome shotgun (WGS) entry which is preliminary data.</text>
</comment>
<dbReference type="Proteomes" id="UP000768471">
    <property type="component" value="Unassembled WGS sequence"/>
</dbReference>
<keyword evidence="5 8" id="KW-0812">Transmembrane</keyword>
<feature type="transmembrane region" description="Helical" evidence="8">
    <location>
        <begin position="257"/>
        <end position="279"/>
    </location>
</feature>
<sequence>MRQWLKNVWYLGGKEIRSFFTDYALFGLLVFMFTFSVYSVSKNMTVEMKDAAVAVYDQDRSALTYRIRDAMLAPQFKHVADIDSGQIDRAMDLGEYSFILAIPPNYTADLLAGKRPQLQLLVDATAMSQAGVGSGYIRQIVNREVGAYLGQPNATAAAPFEPVMNVLFNENLRSDWFMPLNQLVGNATLLTILLVGAAVIREREHGTIEHLLVMPVGASEIVMAKILANGLIILVSSTLSLLLVMHRVVGVPIHGSLLLFIACQAVYLFSVAGLGVLLATQAPTMPQFSLLCIIVYIAVFLLSGSTSPIENLPPAVRTVSELSPMTHFSAISKEIIFRGAGWSVIRRSVLVTAVSGALFTTLAIVRFRRMLAQQN</sequence>
<accession>A0ABS0N9M8</accession>
<evidence type="ECO:0000259" key="9">
    <source>
        <dbReference type="PROSITE" id="PS51012"/>
    </source>
</evidence>
<evidence type="ECO:0000256" key="1">
    <source>
        <dbReference type="ARBA" id="ARBA00004651"/>
    </source>
</evidence>
<evidence type="ECO:0000313" key="11">
    <source>
        <dbReference type="Proteomes" id="UP000768471"/>
    </source>
</evidence>
<feature type="transmembrane region" description="Helical" evidence="8">
    <location>
        <begin position="20"/>
        <end position="40"/>
    </location>
</feature>
<proteinExistence type="inferred from homology"/>
<dbReference type="InterPro" id="IPR051449">
    <property type="entry name" value="ABC-2_transporter_component"/>
</dbReference>
<keyword evidence="3" id="KW-0813">Transport</keyword>
<feature type="transmembrane region" description="Helical" evidence="8">
    <location>
        <begin position="183"/>
        <end position="201"/>
    </location>
</feature>
<name>A0ABS0N9M8_9NEIS</name>
<feature type="transmembrane region" description="Helical" evidence="8">
    <location>
        <begin position="221"/>
        <end position="245"/>
    </location>
</feature>
<keyword evidence="11" id="KW-1185">Reference proteome</keyword>
<organism evidence="10 11">
    <name type="scientific">Eikenella glucosivorans</name>
    <dbReference type="NCBI Taxonomy" id="2766967"/>
    <lineage>
        <taxon>Bacteria</taxon>
        <taxon>Pseudomonadati</taxon>
        <taxon>Pseudomonadota</taxon>
        <taxon>Betaproteobacteria</taxon>
        <taxon>Neisseriales</taxon>
        <taxon>Neisseriaceae</taxon>
        <taxon>Eikenella</taxon>
    </lineage>
</organism>
<comment type="subcellular location">
    <subcellularLocation>
        <location evidence="1">Cell membrane</location>
        <topology evidence="1">Multi-pass membrane protein</topology>
    </subcellularLocation>
</comment>
<evidence type="ECO:0000256" key="8">
    <source>
        <dbReference type="SAM" id="Phobius"/>
    </source>
</evidence>
<dbReference type="PROSITE" id="PS51012">
    <property type="entry name" value="ABC_TM2"/>
    <property type="match status" value="1"/>
</dbReference>
<evidence type="ECO:0000256" key="6">
    <source>
        <dbReference type="ARBA" id="ARBA00022989"/>
    </source>
</evidence>
<reference evidence="10 11" key="1">
    <citation type="submission" date="2020-09" db="EMBL/GenBank/DDBJ databases">
        <title>Eikenella S3660 sp. nov., isolated from a throat swab.</title>
        <authorList>
            <person name="Buhl M."/>
        </authorList>
    </citation>
    <scope>NUCLEOTIDE SEQUENCE [LARGE SCALE GENOMIC DNA]</scope>
    <source>
        <strain evidence="10 11">S3360</strain>
    </source>
</reference>
<dbReference type="InterPro" id="IPR013525">
    <property type="entry name" value="ABC2_TM"/>
</dbReference>
<evidence type="ECO:0000256" key="5">
    <source>
        <dbReference type="ARBA" id="ARBA00022692"/>
    </source>
</evidence>
<keyword evidence="7 8" id="KW-0472">Membrane</keyword>
<comment type="similarity">
    <text evidence="2">Belongs to the ABC-2 integral membrane protein family.</text>
</comment>
<keyword evidence="4" id="KW-1003">Cell membrane</keyword>
<feature type="transmembrane region" description="Helical" evidence="8">
    <location>
        <begin position="285"/>
        <end position="302"/>
    </location>
</feature>
<dbReference type="Pfam" id="PF12698">
    <property type="entry name" value="ABC2_membrane_3"/>
    <property type="match status" value="1"/>
</dbReference>
<keyword evidence="6 8" id="KW-1133">Transmembrane helix</keyword>
<feature type="transmembrane region" description="Helical" evidence="8">
    <location>
        <begin position="348"/>
        <end position="367"/>
    </location>
</feature>
<dbReference type="PANTHER" id="PTHR30294">
    <property type="entry name" value="MEMBRANE COMPONENT OF ABC TRANSPORTER YHHJ-RELATED"/>
    <property type="match status" value="1"/>
</dbReference>
<protein>
    <submittedName>
        <fullName evidence="10">ABC transporter permease</fullName>
    </submittedName>
</protein>
<dbReference type="EMBL" id="JACSGR010000003">
    <property type="protein sequence ID" value="MBH5328975.1"/>
    <property type="molecule type" value="Genomic_DNA"/>
</dbReference>
<dbReference type="InterPro" id="IPR047817">
    <property type="entry name" value="ABC2_TM_bact-type"/>
</dbReference>
<evidence type="ECO:0000313" key="10">
    <source>
        <dbReference type="EMBL" id="MBH5328975.1"/>
    </source>
</evidence>
<evidence type="ECO:0000256" key="3">
    <source>
        <dbReference type="ARBA" id="ARBA00022448"/>
    </source>
</evidence>
<feature type="domain" description="ABC transmembrane type-2" evidence="9">
    <location>
        <begin position="134"/>
        <end position="370"/>
    </location>
</feature>
<dbReference type="Gene3D" id="3.40.1710.10">
    <property type="entry name" value="abc type-2 transporter like domain"/>
    <property type="match status" value="1"/>
</dbReference>
<dbReference type="PANTHER" id="PTHR30294:SF47">
    <property type="entry name" value="INNER MEMBRANE TRANSPORT PERMEASE YHHJ"/>
    <property type="match status" value="1"/>
</dbReference>